<keyword evidence="2" id="KW-1185">Reference proteome</keyword>
<protein>
    <submittedName>
        <fullName evidence="1">Uncharacterized protein</fullName>
    </submittedName>
</protein>
<evidence type="ECO:0000313" key="1">
    <source>
        <dbReference type="EMBL" id="KAL3383900.1"/>
    </source>
</evidence>
<evidence type="ECO:0000313" key="2">
    <source>
        <dbReference type="Proteomes" id="UP001627154"/>
    </source>
</evidence>
<gene>
    <name evidence="1" type="ORF">TKK_020256</name>
</gene>
<accession>A0ABD2VT50</accession>
<reference evidence="1 2" key="1">
    <citation type="journal article" date="2024" name="bioRxiv">
        <title>A reference genome for Trichogramma kaykai: A tiny desert-dwelling parasitoid wasp with competing sex-ratio distorters.</title>
        <authorList>
            <person name="Culotta J."/>
            <person name="Lindsey A.R."/>
        </authorList>
    </citation>
    <scope>NUCLEOTIDE SEQUENCE [LARGE SCALE GENOMIC DNA]</scope>
    <source>
        <strain evidence="1 2">KSX58</strain>
    </source>
</reference>
<proteinExistence type="predicted"/>
<sequence>MKTRKNEITLSARLARNMYTQARTHRRETRALGYTQSLTDDDDELLRTYSLLKRKYHVISDDKELKCNESGNYQGSYG</sequence>
<dbReference type="AlphaFoldDB" id="A0ABD2VT50"/>
<organism evidence="1 2">
    <name type="scientific">Trichogramma kaykai</name>
    <dbReference type="NCBI Taxonomy" id="54128"/>
    <lineage>
        <taxon>Eukaryota</taxon>
        <taxon>Metazoa</taxon>
        <taxon>Ecdysozoa</taxon>
        <taxon>Arthropoda</taxon>
        <taxon>Hexapoda</taxon>
        <taxon>Insecta</taxon>
        <taxon>Pterygota</taxon>
        <taxon>Neoptera</taxon>
        <taxon>Endopterygota</taxon>
        <taxon>Hymenoptera</taxon>
        <taxon>Apocrita</taxon>
        <taxon>Proctotrupomorpha</taxon>
        <taxon>Chalcidoidea</taxon>
        <taxon>Trichogrammatidae</taxon>
        <taxon>Trichogramma</taxon>
    </lineage>
</organism>
<comment type="caution">
    <text evidence="1">The sequence shown here is derived from an EMBL/GenBank/DDBJ whole genome shotgun (WGS) entry which is preliminary data.</text>
</comment>
<name>A0ABD2VT50_9HYME</name>
<dbReference type="EMBL" id="JBJJXI010000181">
    <property type="protein sequence ID" value="KAL3383900.1"/>
    <property type="molecule type" value="Genomic_DNA"/>
</dbReference>
<dbReference type="Proteomes" id="UP001627154">
    <property type="component" value="Unassembled WGS sequence"/>
</dbReference>